<dbReference type="GO" id="GO:1990526">
    <property type="term" value="C:Ste12p-Dig1p-Dig2p complex"/>
    <property type="evidence" value="ECO:0007669"/>
    <property type="project" value="TreeGrafter"/>
</dbReference>
<feature type="domain" description="C2H2-type" evidence="8">
    <location>
        <begin position="625"/>
        <end position="652"/>
    </location>
</feature>
<dbReference type="GO" id="GO:0003700">
    <property type="term" value="F:DNA-binding transcription factor activity"/>
    <property type="evidence" value="ECO:0007669"/>
    <property type="project" value="InterPro"/>
</dbReference>
<dbReference type="PROSITE" id="PS50157">
    <property type="entry name" value="ZINC_FINGER_C2H2_2"/>
    <property type="match status" value="2"/>
</dbReference>
<comment type="subcellular location">
    <subcellularLocation>
        <location evidence="1">Nucleus</location>
    </subcellularLocation>
</comment>
<keyword evidence="4" id="KW-0539">Nucleus</keyword>
<dbReference type="Pfam" id="PF02200">
    <property type="entry name" value="STE"/>
    <property type="match status" value="1"/>
</dbReference>
<dbReference type="PANTHER" id="PTHR47427">
    <property type="entry name" value="PROTEIN STE12"/>
    <property type="match status" value="1"/>
</dbReference>
<dbReference type="Proteomes" id="UP000663827">
    <property type="component" value="Unassembled WGS sequence"/>
</dbReference>
<evidence type="ECO:0000256" key="7">
    <source>
        <dbReference type="SAM" id="MobiDB-lite"/>
    </source>
</evidence>
<organism evidence="9 10">
    <name type="scientific">Rhizoctonia solani</name>
    <dbReference type="NCBI Taxonomy" id="456999"/>
    <lineage>
        <taxon>Eukaryota</taxon>
        <taxon>Fungi</taxon>
        <taxon>Dikarya</taxon>
        <taxon>Basidiomycota</taxon>
        <taxon>Agaricomycotina</taxon>
        <taxon>Agaricomycetes</taxon>
        <taxon>Cantharellales</taxon>
        <taxon>Ceratobasidiaceae</taxon>
        <taxon>Rhizoctonia</taxon>
    </lineage>
</organism>
<keyword evidence="6" id="KW-0479">Metal-binding</keyword>
<comment type="caution">
    <text evidence="9">The sequence shown here is derived from an EMBL/GenBank/DDBJ whole genome shotgun (WGS) entry which is preliminary data.</text>
</comment>
<evidence type="ECO:0000313" key="9">
    <source>
        <dbReference type="EMBL" id="CAE7209415.1"/>
    </source>
</evidence>
<accession>A0A8H3I225</accession>
<dbReference type="InterPro" id="IPR013087">
    <property type="entry name" value="Znf_C2H2_type"/>
</dbReference>
<keyword evidence="3" id="KW-0804">Transcription</keyword>
<evidence type="ECO:0000256" key="3">
    <source>
        <dbReference type="ARBA" id="ARBA00023163"/>
    </source>
</evidence>
<evidence type="ECO:0000256" key="4">
    <source>
        <dbReference type="ARBA" id="ARBA00023242"/>
    </source>
</evidence>
<dbReference type="SMART" id="SM00355">
    <property type="entry name" value="ZnF_C2H2"/>
    <property type="match status" value="2"/>
</dbReference>
<evidence type="ECO:0000256" key="5">
    <source>
        <dbReference type="ARBA" id="ARBA00024345"/>
    </source>
</evidence>
<dbReference type="InterPro" id="IPR036236">
    <property type="entry name" value="Znf_C2H2_sf"/>
</dbReference>
<gene>
    <name evidence="9" type="ORF">RDB_LOCUS149550</name>
</gene>
<feature type="compositionally biased region" description="Basic residues" evidence="7">
    <location>
        <begin position="398"/>
        <end position="409"/>
    </location>
</feature>
<reference evidence="9" key="1">
    <citation type="submission" date="2021-01" db="EMBL/GenBank/DDBJ databases">
        <authorList>
            <person name="Kaushik A."/>
        </authorList>
    </citation>
    <scope>NUCLEOTIDE SEQUENCE</scope>
    <source>
        <strain evidence="9">AG5</strain>
    </source>
</reference>
<dbReference type="PROSITE" id="PS00028">
    <property type="entry name" value="ZINC_FINGER_C2H2_1"/>
    <property type="match status" value="2"/>
</dbReference>
<dbReference type="EMBL" id="CAJNJQ010004244">
    <property type="protein sequence ID" value="CAE7209415.1"/>
    <property type="molecule type" value="Genomic_DNA"/>
</dbReference>
<dbReference type="InterPro" id="IPR052127">
    <property type="entry name" value="STE12_transcription_factor"/>
</dbReference>
<feature type="domain" description="C2H2-type" evidence="8">
    <location>
        <begin position="595"/>
        <end position="624"/>
    </location>
</feature>
<feature type="compositionally biased region" description="Polar residues" evidence="7">
    <location>
        <begin position="362"/>
        <end position="376"/>
    </location>
</feature>
<name>A0A8H3I225_9AGAM</name>
<feature type="region of interest" description="Disordered" evidence="7">
    <location>
        <begin position="398"/>
        <end position="420"/>
    </location>
</feature>
<proteinExistence type="inferred from homology"/>
<evidence type="ECO:0000313" key="10">
    <source>
        <dbReference type="Proteomes" id="UP000663827"/>
    </source>
</evidence>
<dbReference type="GO" id="GO:0008270">
    <property type="term" value="F:zinc ion binding"/>
    <property type="evidence" value="ECO:0007669"/>
    <property type="project" value="UniProtKB-KW"/>
</dbReference>
<evidence type="ECO:0000256" key="1">
    <source>
        <dbReference type="ARBA" id="ARBA00004123"/>
    </source>
</evidence>
<dbReference type="GO" id="GO:0005634">
    <property type="term" value="C:nucleus"/>
    <property type="evidence" value="ECO:0007669"/>
    <property type="project" value="UniProtKB-SubCell"/>
</dbReference>
<dbReference type="Gene3D" id="3.30.160.60">
    <property type="entry name" value="Classic Zinc Finger"/>
    <property type="match status" value="2"/>
</dbReference>
<dbReference type="PANTHER" id="PTHR47427:SF1">
    <property type="entry name" value="PROTEIN STE12"/>
    <property type="match status" value="1"/>
</dbReference>
<comment type="similarity">
    <text evidence="5">Belongs to the STE12 transcription factor family.</text>
</comment>
<evidence type="ECO:0000259" key="8">
    <source>
        <dbReference type="PROSITE" id="PS50157"/>
    </source>
</evidence>
<protein>
    <recommendedName>
        <fullName evidence="8">C2H2-type domain-containing protein</fullName>
    </recommendedName>
</protein>
<sequence>MNNIMLHSGYPHQPIHSAQQPTHASYNNVSRAASANEGLTARITGPGTSPHFLAAASGRASATTILPTHPNNSTDAQSAGNVDLASNQVAPPVPRPLTVHEQEMIAQLDKLKYFLATAPSRWSSPNSSASDPLVQHPQSASHPAMNRFLLPSGEFVSCVLWGGLYHVTGTDIVRALVFRFDAFARPVRNMKKFEEGVFSDLRNLKPGNDACLEEPKSPFLDLLFKYQCIRTQKKQKVFYWFSVPHDRLFLDALERDLKREKMGLEPTTVVVGEPARSFTYDPKRTLYEQFVASRGGEGDELDRAIRAAERSPEHAYLVSNNLEPAASGSAAKPATLALARKLESDAELNSDVEATPEPHSRAGTQQPPNAINNQSGHGKQFFNMLSLFEGSPSYKQRRKKVVKPARRRIASGGTGTESESEAGVGVGLRFLDRDVASGSVSGLDLPQNLGNLASDPMNRALGVQDHISSRANSLAIPHAARQSPYAHDPSIHGSVAVPSVSLRQHQTEVTNGLNGNVDGLISAPHVSSSLRSDISQQLTQVSPDLQLQYQASASALPSTNLGAYDTSHPAVPATDAYANQTSDVSGGLVPSTKAYVCPLYSCGRLYREPGYLRDHIRSHTTDKPYQCERCYKKFSRTDLLTQHHQTHSRADNGDPQAQLGLERADEEETMLMGEKICEVEVRGEVEDVAGEPGQLRGIGVVCIYPSSNGDQTIVANPVEEYAEVAASPPPSNFPYPGMVKHSPNAHWRHQGIGSARSVPSARWPTDGEPWEMPRSQSALGYWDQRSVSPAYSNISAPISHAPYHRSNTTDSLRPPLGYMQSAPSHKQSFDAPAYIPNHPGPGALRRHRSATPFQSHRNMSMAIRRTSAGGPDEVDLAGAASRYHPYGHAVTANITQYSSGSSPAPYAAPIDQRATSVLGNVNDSGAPEGSYPMNSQGYTAASNTYYSEDQDDYAPGNYDVPEMIYDGAHYNTTQPRP</sequence>
<dbReference type="SUPFAM" id="SSF57667">
    <property type="entry name" value="beta-beta-alpha zinc fingers"/>
    <property type="match status" value="1"/>
</dbReference>
<keyword evidence="6" id="KW-0862">Zinc</keyword>
<dbReference type="GO" id="GO:1990527">
    <property type="term" value="C:Tec1p-Ste12p-Dig1p complex"/>
    <property type="evidence" value="ECO:0007669"/>
    <property type="project" value="TreeGrafter"/>
</dbReference>
<dbReference type="InterPro" id="IPR003120">
    <property type="entry name" value="Ste12"/>
</dbReference>
<feature type="region of interest" description="Disordered" evidence="7">
    <location>
        <begin position="351"/>
        <end position="376"/>
    </location>
</feature>
<keyword evidence="6" id="KW-0863">Zinc-finger</keyword>
<dbReference type="SMART" id="SM00424">
    <property type="entry name" value="STE"/>
    <property type="match status" value="1"/>
</dbReference>
<dbReference type="AlphaFoldDB" id="A0A8H3I225"/>
<evidence type="ECO:0000256" key="6">
    <source>
        <dbReference type="PROSITE-ProRule" id="PRU00042"/>
    </source>
</evidence>
<keyword evidence="2" id="KW-0805">Transcription regulation</keyword>
<evidence type="ECO:0000256" key="2">
    <source>
        <dbReference type="ARBA" id="ARBA00023015"/>
    </source>
</evidence>
<feature type="region of interest" description="Disordered" evidence="7">
    <location>
        <begin position="1"/>
        <end position="21"/>
    </location>
</feature>